<evidence type="ECO:0000313" key="2">
    <source>
        <dbReference type="EMBL" id="PTB22110.1"/>
    </source>
</evidence>
<dbReference type="AlphaFoldDB" id="A0A2T3Y016"/>
<dbReference type="RefSeq" id="WP_107149666.1">
    <property type="nucleotide sequence ID" value="NZ_PYUC01000002.1"/>
</dbReference>
<protein>
    <submittedName>
        <fullName evidence="2">MxaL protein</fullName>
    </submittedName>
</protein>
<dbReference type="Proteomes" id="UP000240638">
    <property type="component" value="Unassembled WGS sequence"/>
</dbReference>
<gene>
    <name evidence="2" type="ORF">C9I57_05835</name>
</gene>
<comment type="caution">
    <text evidence="2">The sequence shown here is derived from an EMBL/GenBank/DDBJ whole genome shotgun (WGS) entry which is preliminary data.</text>
</comment>
<evidence type="ECO:0000313" key="3">
    <source>
        <dbReference type="Proteomes" id="UP000240638"/>
    </source>
</evidence>
<name>A0A2T3Y016_9BURK</name>
<evidence type="ECO:0000256" key="1">
    <source>
        <dbReference type="SAM" id="MobiDB-lite"/>
    </source>
</evidence>
<feature type="region of interest" description="Disordered" evidence="1">
    <location>
        <begin position="220"/>
        <end position="242"/>
    </location>
</feature>
<dbReference type="SUPFAM" id="SSF53300">
    <property type="entry name" value="vWA-like"/>
    <property type="match status" value="1"/>
</dbReference>
<dbReference type="InterPro" id="IPR036465">
    <property type="entry name" value="vWFA_dom_sf"/>
</dbReference>
<dbReference type="Gene3D" id="3.40.50.410">
    <property type="entry name" value="von Willebrand factor, type A domain"/>
    <property type="match status" value="1"/>
</dbReference>
<reference evidence="2 3" key="1">
    <citation type="submission" date="2018-03" db="EMBL/GenBank/DDBJ databases">
        <title>Whole genome analyses suggest that Burkholderia sensu lato contains two further novel genera in the rhizoxinica-symbiotica group Mycetohabitans gen. nov., and Trinickia gen. nov.: implications for the evolution of diazotrophy and nodulation in the Burkholderiaceae.</title>
        <authorList>
            <person name="Estrada De Los Santos P."/>
            <person name="Palmer M."/>
            <person name="Chavez-Ramirez B."/>
            <person name="Steenkamp E.T."/>
            <person name="Hirsch A.M."/>
            <person name="Manyaka P."/>
            <person name="Maluk M."/>
            <person name="Lafos M."/>
            <person name="Crook M."/>
            <person name="Gross E."/>
            <person name="Simon M.F."/>
            <person name="Bueno Dos Reis Junior F."/>
            <person name="Poole P.S."/>
            <person name="Venter S.N."/>
            <person name="James E.K."/>
        </authorList>
    </citation>
    <scope>NUCLEOTIDE SEQUENCE [LARGE SCALE GENOMIC DNA]</scope>
    <source>
        <strain evidence="2 3">JPY-366</strain>
    </source>
</reference>
<organism evidence="2 3">
    <name type="scientific">Trinickia symbiotica</name>
    <dbReference type="NCBI Taxonomy" id="863227"/>
    <lineage>
        <taxon>Bacteria</taxon>
        <taxon>Pseudomonadati</taxon>
        <taxon>Pseudomonadota</taxon>
        <taxon>Betaproteobacteria</taxon>
        <taxon>Burkholderiales</taxon>
        <taxon>Burkholderiaceae</taxon>
        <taxon>Trinickia</taxon>
    </lineage>
</organism>
<accession>A0A2T3Y016</accession>
<feature type="compositionally biased region" description="Low complexity" evidence="1">
    <location>
        <begin position="220"/>
        <end position="236"/>
    </location>
</feature>
<dbReference type="EMBL" id="PYUC01000002">
    <property type="protein sequence ID" value="PTB22110.1"/>
    <property type="molecule type" value="Genomic_DNA"/>
</dbReference>
<sequence>MKPGGLACALLGGRNWAVAGAFALLALALAFPRVELPRDTFDYIVTFDITQSMYTEDVSVAGAPLSRLAFAKSAMREALGTLPCGSKVGWSVFTGQNTLLLVPPIEVCRSYDALLASLDAIDGRMRWTNWSRIAEGGVYSAVRVARTVGRNVDVVFITDGQEAPPIIPSNAPSPDIALPGVTGWLIGVGGDQPAPIPRTDANGNRIGYWSASEVIQVAPAPGAPASSSSGSDASPATAESHEELSELRGEYLSALAERIGFGYRRLVDAGSLAAALRDARFAHRTRVPTDVRWVPALAALLLLAWRYSGGLRRRRAAALDSGNTPGPSAAGQVRDGLSFVASHSEIDGA</sequence>
<proteinExistence type="predicted"/>